<sequence>MKQIGGGLFTATSLGCVHRIIHKVGLELYLEVEFSASEGQAPEGSSQAHIQFSSLSPLLSARDTIRSKREVSTQQNYTAVLGLDFTLKGDGSSMSSHLILKDPLEEPQGLEKPPTETRTRSSVESLVIVNCLETLMLGSVLTDILDADDILYASVVSSMSTDILDANDILDASIVSSVSTDIE</sequence>
<evidence type="ECO:0000313" key="1">
    <source>
        <dbReference type="EMBL" id="PHT60787.1"/>
    </source>
</evidence>
<proteinExistence type="predicted"/>
<dbReference type="AlphaFoldDB" id="A0A2G2XTH0"/>
<dbReference type="EMBL" id="AYRZ02001059">
    <property type="protein sequence ID" value="PHT60787.1"/>
    <property type="molecule type" value="Genomic_DNA"/>
</dbReference>
<protein>
    <submittedName>
        <fullName evidence="1">Uncharacterized protein</fullName>
    </submittedName>
</protein>
<name>A0A2G2XTH0_CAPAN</name>
<comment type="caution">
    <text evidence="1">The sequence shown here is derived from an EMBL/GenBank/DDBJ whole genome shotgun (WGS) entry which is preliminary data.</text>
</comment>
<accession>A0A2G2XTH0</accession>
<evidence type="ECO:0000313" key="2">
    <source>
        <dbReference type="Proteomes" id="UP000222542"/>
    </source>
</evidence>
<gene>
    <name evidence="1" type="ORF">T459_35361</name>
</gene>
<reference evidence="1 2" key="1">
    <citation type="journal article" date="2014" name="Nat. Genet.">
        <title>Genome sequence of the hot pepper provides insights into the evolution of pungency in Capsicum species.</title>
        <authorList>
            <person name="Kim S."/>
            <person name="Park M."/>
            <person name="Yeom S.I."/>
            <person name="Kim Y.M."/>
            <person name="Lee J.M."/>
            <person name="Lee H.A."/>
            <person name="Seo E."/>
            <person name="Choi J."/>
            <person name="Cheong K."/>
            <person name="Kim K.T."/>
            <person name="Jung K."/>
            <person name="Lee G.W."/>
            <person name="Oh S.K."/>
            <person name="Bae C."/>
            <person name="Kim S.B."/>
            <person name="Lee H.Y."/>
            <person name="Kim S.Y."/>
            <person name="Kim M.S."/>
            <person name="Kang B.C."/>
            <person name="Jo Y.D."/>
            <person name="Yang H.B."/>
            <person name="Jeong H.J."/>
            <person name="Kang W.H."/>
            <person name="Kwon J.K."/>
            <person name="Shin C."/>
            <person name="Lim J.Y."/>
            <person name="Park J.H."/>
            <person name="Huh J.H."/>
            <person name="Kim J.S."/>
            <person name="Kim B.D."/>
            <person name="Cohen O."/>
            <person name="Paran I."/>
            <person name="Suh M.C."/>
            <person name="Lee S.B."/>
            <person name="Kim Y.K."/>
            <person name="Shin Y."/>
            <person name="Noh S.J."/>
            <person name="Park J."/>
            <person name="Seo Y.S."/>
            <person name="Kwon S.Y."/>
            <person name="Kim H.A."/>
            <person name="Park J.M."/>
            <person name="Kim H.J."/>
            <person name="Choi S.B."/>
            <person name="Bosland P.W."/>
            <person name="Reeves G."/>
            <person name="Jo S.H."/>
            <person name="Lee B.W."/>
            <person name="Cho H.T."/>
            <person name="Choi H.S."/>
            <person name="Lee M.S."/>
            <person name="Yu Y."/>
            <person name="Do Choi Y."/>
            <person name="Park B.S."/>
            <person name="van Deynze A."/>
            <person name="Ashrafi H."/>
            <person name="Hill T."/>
            <person name="Kim W.T."/>
            <person name="Pai H.S."/>
            <person name="Ahn H.K."/>
            <person name="Yeam I."/>
            <person name="Giovannoni J.J."/>
            <person name="Rose J.K."/>
            <person name="Sorensen I."/>
            <person name="Lee S.J."/>
            <person name="Kim R.W."/>
            <person name="Choi I.Y."/>
            <person name="Choi B.S."/>
            <person name="Lim J.S."/>
            <person name="Lee Y.H."/>
            <person name="Choi D."/>
        </authorList>
    </citation>
    <scope>NUCLEOTIDE SEQUENCE [LARGE SCALE GENOMIC DNA]</scope>
    <source>
        <strain evidence="2">cv. CM334</strain>
    </source>
</reference>
<dbReference type="Gramene" id="PHT60787">
    <property type="protein sequence ID" value="PHT60787"/>
    <property type="gene ID" value="T459_35361"/>
</dbReference>
<keyword evidence="2" id="KW-1185">Reference proteome</keyword>
<organism evidence="1 2">
    <name type="scientific">Capsicum annuum</name>
    <name type="common">Capsicum pepper</name>
    <dbReference type="NCBI Taxonomy" id="4072"/>
    <lineage>
        <taxon>Eukaryota</taxon>
        <taxon>Viridiplantae</taxon>
        <taxon>Streptophyta</taxon>
        <taxon>Embryophyta</taxon>
        <taxon>Tracheophyta</taxon>
        <taxon>Spermatophyta</taxon>
        <taxon>Magnoliopsida</taxon>
        <taxon>eudicotyledons</taxon>
        <taxon>Gunneridae</taxon>
        <taxon>Pentapetalae</taxon>
        <taxon>asterids</taxon>
        <taxon>lamiids</taxon>
        <taxon>Solanales</taxon>
        <taxon>Solanaceae</taxon>
        <taxon>Solanoideae</taxon>
        <taxon>Capsiceae</taxon>
        <taxon>Capsicum</taxon>
    </lineage>
</organism>
<dbReference type="PROSITE" id="PS51257">
    <property type="entry name" value="PROKAR_LIPOPROTEIN"/>
    <property type="match status" value="1"/>
</dbReference>
<dbReference type="STRING" id="4072.A0A2G2XTH0"/>
<reference evidence="1 2" key="2">
    <citation type="journal article" date="2017" name="Genome Biol.">
        <title>New reference genome sequences of hot pepper reveal the massive evolution of plant disease-resistance genes by retroduplication.</title>
        <authorList>
            <person name="Kim S."/>
            <person name="Park J."/>
            <person name="Yeom S.I."/>
            <person name="Kim Y.M."/>
            <person name="Seo E."/>
            <person name="Kim K.T."/>
            <person name="Kim M.S."/>
            <person name="Lee J.M."/>
            <person name="Cheong K."/>
            <person name="Shin H.S."/>
            <person name="Kim S.B."/>
            <person name="Han K."/>
            <person name="Lee J."/>
            <person name="Park M."/>
            <person name="Lee H.A."/>
            <person name="Lee H.Y."/>
            <person name="Lee Y."/>
            <person name="Oh S."/>
            <person name="Lee J.H."/>
            <person name="Choi E."/>
            <person name="Choi E."/>
            <person name="Lee S.E."/>
            <person name="Jeon J."/>
            <person name="Kim H."/>
            <person name="Choi G."/>
            <person name="Song H."/>
            <person name="Lee J."/>
            <person name="Lee S.C."/>
            <person name="Kwon J.K."/>
            <person name="Lee H.Y."/>
            <person name="Koo N."/>
            <person name="Hong Y."/>
            <person name="Kim R.W."/>
            <person name="Kang W.H."/>
            <person name="Huh J.H."/>
            <person name="Kang B.C."/>
            <person name="Yang T.J."/>
            <person name="Lee Y.H."/>
            <person name="Bennetzen J.L."/>
            <person name="Choi D."/>
        </authorList>
    </citation>
    <scope>NUCLEOTIDE SEQUENCE [LARGE SCALE GENOMIC DNA]</scope>
    <source>
        <strain evidence="2">cv. CM334</strain>
    </source>
</reference>
<dbReference type="Proteomes" id="UP000222542">
    <property type="component" value="Unassembled WGS sequence"/>
</dbReference>